<organism evidence="1 2">
    <name type="scientific">Actimicrobium antarcticum</name>
    <dbReference type="NCBI Taxonomy" id="1051899"/>
    <lineage>
        <taxon>Bacteria</taxon>
        <taxon>Pseudomonadati</taxon>
        <taxon>Pseudomonadota</taxon>
        <taxon>Betaproteobacteria</taxon>
        <taxon>Burkholderiales</taxon>
        <taxon>Oxalobacteraceae</taxon>
        <taxon>Actimicrobium</taxon>
    </lineage>
</organism>
<protein>
    <recommendedName>
        <fullName evidence="3">Tir chaperone protein (CesT) family protein</fullName>
    </recommendedName>
</protein>
<dbReference type="RefSeq" id="WP_344765824.1">
    <property type="nucleotide sequence ID" value="NZ_BAAAZE010000016.1"/>
</dbReference>
<evidence type="ECO:0000313" key="2">
    <source>
        <dbReference type="Proteomes" id="UP001501353"/>
    </source>
</evidence>
<proteinExistence type="predicted"/>
<dbReference type="EMBL" id="BAAAZE010000016">
    <property type="protein sequence ID" value="GAA4034760.1"/>
    <property type="molecule type" value="Genomic_DNA"/>
</dbReference>
<dbReference type="SUPFAM" id="SSF69635">
    <property type="entry name" value="Type III secretory system chaperone-like"/>
    <property type="match status" value="1"/>
</dbReference>
<evidence type="ECO:0000313" key="1">
    <source>
        <dbReference type="EMBL" id="GAA4034760.1"/>
    </source>
</evidence>
<accession>A0ABP7U232</accession>
<dbReference type="Gene3D" id="3.30.1460.10">
    <property type="match status" value="1"/>
</dbReference>
<comment type="caution">
    <text evidence="1">The sequence shown here is derived from an EMBL/GenBank/DDBJ whole genome shotgun (WGS) entry which is preliminary data.</text>
</comment>
<dbReference type="CDD" id="cd17020">
    <property type="entry name" value="T3SC_IA_ShcM-like"/>
    <property type="match status" value="1"/>
</dbReference>
<evidence type="ECO:0008006" key="3">
    <source>
        <dbReference type="Google" id="ProtNLM"/>
    </source>
</evidence>
<dbReference type="Proteomes" id="UP001501353">
    <property type="component" value="Unassembled WGS sequence"/>
</dbReference>
<name>A0ABP7U232_9BURK</name>
<keyword evidence="2" id="KW-1185">Reference proteome</keyword>
<gene>
    <name evidence="1" type="ORF">GCM10022212_37910</name>
</gene>
<reference evidence="2" key="1">
    <citation type="journal article" date="2019" name="Int. J. Syst. Evol. Microbiol.">
        <title>The Global Catalogue of Microorganisms (GCM) 10K type strain sequencing project: providing services to taxonomists for standard genome sequencing and annotation.</title>
        <authorList>
            <consortium name="The Broad Institute Genomics Platform"/>
            <consortium name="The Broad Institute Genome Sequencing Center for Infectious Disease"/>
            <person name="Wu L."/>
            <person name="Ma J."/>
        </authorList>
    </citation>
    <scope>NUCLEOTIDE SEQUENCE [LARGE SCALE GENOMIC DNA]</scope>
    <source>
        <strain evidence="2">JCM 16673</strain>
    </source>
</reference>
<sequence>MATTFGELIEGFCRLKNLDYVTELAAGAPLSVDGTCCALIHNDMLDADVVFLYVEYAYAPLDRLSEIYQHLLRQNHLSFDGLGPGYCISPTTGKIVEVTRLALPELTPDRLASTLVVHADRCRRWRRINLPDDVETPVR</sequence>